<proteinExistence type="predicted"/>
<gene>
    <name evidence="1" type="ORF">RPERSI_LOCUS27651</name>
</gene>
<feature type="non-terminal residue" evidence="1">
    <location>
        <position position="241"/>
    </location>
</feature>
<evidence type="ECO:0000313" key="1">
    <source>
        <dbReference type="EMBL" id="CAG8829988.1"/>
    </source>
</evidence>
<organism evidence="1 2">
    <name type="scientific">Racocetra persica</name>
    <dbReference type="NCBI Taxonomy" id="160502"/>
    <lineage>
        <taxon>Eukaryota</taxon>
        <taxon>Fungi</taxon>
        <taxon>Fungi incertae sedis</taxon>
        <taxon>Mucoromycota</taxon>
        <taxon>Glomeromycotina</taxon>
        <taxon>Glomeromycetes</taxon>
        <taxon>Diversisporales</taxon>
        <taxon>Gigasporaceae</taxon>
        <taxon>Racocetra</taxon>
    </lineage>
</organism>
<name>A0ACA9S7B2_9GLOM</name>
<sequence length="241" mass="27365">GSLEGKLSSRLNQLKSNECAHETDEISTITAESAIQKELSNISVREKFVEKCLEILGSLETTLINIIDLKENKKADEPELLGIKDMSLIHTMLEIVISWGIYPCLMSGVGIPISRRTRSRQFQREFSNNSTNEAEKKLPPQSRYIYLFKLMQSLMKITYSSSLKPTMFTTVSSIIRARHLTDFYSALLQLAYGPLPTNDKLDVHSENKLVTSNQHASEIQDHGDFILMRKECANMFGKIFE</sequence>
<dbReference type="Proteomes" id="UP000789920">
    <property type="component" value="Unassembled WGS sequence"/>
</dbReference>
<feature type="non-terminal residue" evidence="1">
    <location>
        <position position="1"/>
    </location>
</feature>
<evidence type="ECO:0000313" key="2">
    <source>
        <dbReference type="Proteomes" id="UP000789920"/>
    </source>
</evidence>
<accession>A0ACA9S7B2</accession>
<keyword evidence="2" id="KW-1185">Reference proteome</keyword>
<comment type="caution">
    <text evidence="1">The sequence shown here is derived from an EMBL/GenBank/DDBJ whole genome shotgun (WGS) entry which is preliminary data.</text>
</comment>
<reference evidence="1" key="1">
    <citation type="submission" date="2021-06" db="EMBL/GenBank/DDBJ databases">
        <authorList>
            <person name="Kallberg Y."/>
            <person name="Tangrot J."/>
            <person name="Rosling A."/>
        </authorList>
    </citation>
    <scope>NUCLEOTIDE SEQUENCE</scope>
    <source>
        <strain evidence="1">MA461A</strain>
    </source>
</reference>
<dbReference type="EMBL" id="CAJVQC010098289">
    <property type="protein sequence ID" value="CAG8829988.1"/>
    <property type="molecule type" value="Genomic_DNA"/>
</dbReference>
<protein>
    <submittedName>
        <fullName evidence="1">18594_t:CDS:1</fullName>
    </submittedName>
</protein>